<evidence type="ECO:0008006" key="3">
    <source>
        <dbReference type="Google" id="ProtNLM"/>
    </source>
</evidence>
<proteinExistence type="predicted"/>
<evidence type="ECO:0000313" key="1">
    <source>
        <dbReference type="EMBL" id="WNG48178.1"/>
    </source>
</evidence>
<dbReference type="InterPro" id="IPR029058">
    <property type="entry name" value="AB_hydrolase_fold"/>
</dbReference>
<keyword evidence="2" id="KW-1185">Reference proteome</keyword>
<dbReference type="PRINTS" id="PR00412">
    <property type="entry name" value="EPOXHYDRLASE"/>
</dbReference>
<dbReference type="Gene3D" id="3.40.50.1820">
    <property type="entry name" value="alpha/beta hydrolase"/>
    <property type="match status" value="1"/>
</dbReference>
<dbReference type="EMBL" id="CP043494">
    <property type="protein sequence ID" value="WNG48178.1"/>
    <property type="molecule type" value="Genomic_DNA"/>
</dbReference>
<organism evidence="1 2">
    <name type="scientific">Archangium minus</name>
    <dbReference type="NCBI Taxonomy" id="83450"/>
    <lineage>
        <taxon>Bacteria</taxon>
        <taxon>Pseudomonadati</taxon>
        <taxon>Myxococcota</taxon>
        <taxon>Myxococcia</taxon>
        <taxon>Myxococcales</taxon>
        <taxon>Cystobacterineae</taxon>
        <taxon>Archangiaceae</taxon>
        <taxon>Archangium</taxon>
    </lineage>
</organism>
<dbReference type="InterPro" id="IPR000639">
    <property type="entry name" value="Epox_hydrolase-like"/>
</dbReference>
<name>A0ABY9WYG6_9BACT</name>
<dbReference type="SUPFAM" id="SSF53474">
    <property type="entry name" value="alpha/beta-Hydrolases"/>
    <property type="match status" value="1"/>
</dbReference>
<protein>
    <recommendedName>
        <fullName evidence="3">Alpha/beta hydrolase</fullName>
    </recommendedName>
</protein>
<evidence type="ECO:0000313" key="2">
    <source>
        <dbReference type="Proteomes" id="UP001611383"/>
    </source>
</evidence>
<gene>
    <name evidence="1" type="ORF">F0U60_31615</name>
</gene>
<sequence length="92" mass="10370">MKHFRSRLRVRPGPFPEEELRRQLVPTLLLVGEKEVITNGPALVERARQLVPHLQTELVPNAGHLLSGEQPERVNAHVVRFLEDLALPSQAA</sequence>
<accession>A0ABY9WYG6</accession>
<reference evidence="1 2" key="1">
    <citation type="submission" date="2019-08" db="EMBL/GenBank/DDBJ databases">
        <title>Archangium and Cystobacter genomes.</title>
        <authorList>
            <person name="Chen I.-C.K."/>
            <person name="Wielgoss S."/>
        </authorList>
    </citation>
    <scope>NUCLEOTIDE SEQUENCE [LARGE SCALE GENOMIC DNA]</scope>
    <source>
        <strain evidence="1 2">Cbm 6</strain>
    </source>
</reference>
<dbReference type="Proteomes" id="UP001611383">
    <property type="component" value="Chromosome"/>
</dbReference>